<dbReference type="Proteomes" id="UP000014760">
    <property type="component" value="Unassembled WGS sequence"/>
</dbReference>
<protein>
    <recommendedName>
        <fullName evidence="4">Pentacotripeptide-repeat region of PRORP domain-containing protein</fullName>
    </recommendedName>
</protein>
<organism evidence="1">
    <name type="scientific">Capitella teleta</name>
    <name type="common">Polychaete worm</name>
    <dbReference type="NCBI Taxonomy" id="283909"/>
    <lineage>
        <taxon>Eukaryota</taxon>
        <taxon>Metazoa</taxon>
        <taxon>Spiralia</taxon>
        <taxon>Lophotrochozoa</taxon>
        <taxon>Annelida</taxon>
        <taxon>Polychaeta</taxon>
        <taxon>Sedentaria</taxon>
        <taxon>Scolecida</taxon>
        <taxon>Capitellidae</taxon>
        <taxon>Capitella</taxon>
    </lineage>
</organism>
<sequence length="393" mass="45918">MSLFARQFCWRLPRRFMQESLKSLLQKPVNNICINGKQHVRYLFSANFLKLDSFTSFSNDVAQKINKNEFMALMEDNYAQGNEILSGDLRLMIALTQSESEYNFLWKMLRRFASNVKGARFRYIVGPHFLRKLHLAGKADFAWAVFNDPLVQTLFEHNTSYLLLIDTLFENGKYQEALDFIESHIESVQENYKSRYSLAFKACSLRLGLNAETYERMKKLDGSKQNKMERKDSVLSIVSALHMNDLDYAKFIIDVHDSMTFSEYFAYANCKVLYFLQNKTLHLAVQELWNLHQADCPIFTFRPVLNDLSEAAEISGDQKTQEKARHLQELYKGKVIETSIEDYIIQSLDDSKNETKKKSRKTSYPDLYIQMRARYNQGGPAMPYKTRKEKTLV</sequence>
<dbReference type="HOGENOM" id="CLU_702567_0_0_1"/>
<reference evidence="2" key="3">
    <citation type="submission" date="2015-06" db="UniProtKB">
        <authorList>
            <consortium name="EnsemblMetazoa"/>
        </authorList>
    </citation>
    <scope>IDENTIFICATION</scope>
</reference>
<evidence type="ECO:0000313" key="3">
    <source>
        <dbReference type="Proteomes" id="UP000014760"/>
    </source>
</evidence>
<keyword evidence="3" id="KW-1185">Reference proteome</keyword>
<dbReference type="OrthoDB" id="6073372at2759"/>
<dbReference type="PANTHER" id="PTHR14700:SF0">
    <property type="entry name" value="PENTATRICOPEPTIDE REPEAT-CONTAINING PROTEIN 2, MITOCHONDRIAL"/>
    <property type="match status" value="1"/>
</dbReference>
<gene>
    <name evidence="1" type="ORF">CAPTEDRAFT_224876</name>
</gene>
<dbReference type="EnsemblMetazoa" id="CapteT224876">
    <property type="protein sequence ID" value="CapteP224876"/>
    <property type="gene ID" value="CapteG224876"/>
</dbReference>
<accession>R7VDK5</accession>
<reference evidence="1 3" key="2">
    <citation type="journal article" date="2013" name="Nature">
        <title>Insights into bilaterian evolution from three spiralian genomes.</title>
        <authorList>
            <person name="Simakov O."/>
            <person name="Marletaz F."/>
            <person name="Cho S.J."/>
            <person name="Edsinger-Gonzales E."/>
            <person name="Havlak P."/>
            <person name="Hellsten U."/>
            <person name="Kuo D.H."/>
            <person name="Larsson T."/>
            <person name="Lv J."/>
            <person name="Arendt D."/>
            <person name="Savage R."/>
            <person name="Osoegawa K."/>
            <person name="de Jong P."/>
            <person name="Grimwood J."/>
            <person name="Chapman J.A."/>
            <person name="Shapiro H."/>
            <person name="Aerts A."/>
            <person name="Otillar R.P."/>
            <person name="Terry A.Y."/>
            <person name="Boore J.L."/>
            <person name="Grigoriev I.V."/>
            <person name="Lindberg D.R."/>
            <person name="Seaver E.C."/>
            <person name="Weisblat D.A."/>
            <person name="Putnam N.H."/>
            <person name="Rokhsar D.S."/>
        </authorList>
    </citation>
    <scope>NUCLEOTIDE SEQUENCE</scope>
    <source>
        <strain evidence="1 3">I ESC-2004</strain>
    </source>
</reference>
<dbReference type="GO" id="GO:0007005">
    <property type="term" value="P:mitochondrion organization"/>
    <property type="evidence" value="ECO:0007669"/>
    <property type="project" value="TreeGrafter"/>
</dbReference>
<name>R7VDK5_CAPTE</name>
<evidence type="ECO:0000313" key="2">
    <source>
        <dbReference type="EnsemblMetazoa" id="CapteP224876"/>
    </source>
</evidence>
<reference evidence="3" key="1">
    <citation type="submission" date="2012-12" db="EMBL/GenBank/DDBJ databases">
        <authorList>
            <person name="Hellsten U."/>
            <person name="Grimwood J."/>
            <person name="Chapman J.A."/>
            <person name="Shapiro H."/>
            <person name="Aerts A."/>
            <person name="Otillar R.P."/>
            <person name="Terry A.Y."/>
            <person name="Boore J.L."/>
            <person name="Simakov O."/>
            <person name="Marletaz F."/>
            <person name="Cho S.-J."/>
            <person name="Edsinger-Gonzales E."/>
            <person name="Havlak P."/>
            <person name="Kuo D.-H."/>
            <person name="Larsson T."/>
            <person name="Lv J."/>
            <person name="Arendt D."/>
            <person name="Savage R."/>
            <person name="Osoegawa K."/>
            <person name="de Jong P."/>
            <person name="Lindberg D.R."/>
            <person name="Seaver E.C."/>
            <person name="Weisblat D.A."/>
            <person name="Putnam N.H."/>
            <person name="Grigoriev I.V."/>
            <person name="Rokhsar D.S."/>
        </authorList>
    </citation>
    <scope>NUCLEOTIDE SEQUENCE</scope>
    <source>
        <strain evidence="3">I ESC-2004</strain>
    </source>
</reference>
<dbReference type="GO" id="GO:0050684">
    <property type="term" value="P:regulation of mRNA processing"/>
    <property type="evidence" value="ECO:0007669"/>
    <property type="project" value="InterPro"/>
</dbReference>
<dbReference type="AlphaFoldDB" id="R7VDK5"/>
<dbReference type="InterPro" id="IPR034629">
    <property type="entry name" value="PTCD2"/>
</dbReference>
<dbReference type="GO" id="GO:0005739">
    <property type="term" value="C:mitochondrion"/>
    <property type="evidence" value="ECO:0007669"/>
    <property type="project" value="InterPro"/>
</dbReference>
<evidence type="ECO:0008006" key="4">
    <source>
        <dbReference type="Google" id="ProtNLM"/>
    </source>
</evidence>
<dbReference type="EMBL" id="KB294550">
    <property type="protein sequence ID" value="ELU14396.1"/>
    <property type="molecule type" value="Genomic_DNA"/>
</dbReference>
<dbReference type="OMA" id="ICYKLXI"/>
<evidence type="ECO:0000313" key="1">
    <source>
        <dbReference type="EMBL" id="ELU14396.1"/>
    </source>
</evidence>
<dbReference type="GO" id="GO:0003723">
    <property type="term" value="F:RNA binding"/>
    <property type="evidence" value="ECO:0007669"/>
    <property type="project" value="TreeGrafter"/>
</dbReference>
<proteinExistence type="predicted"/>
<dbReference type="EMBL" id="AMQN01004870">
    <property type="status" value="NOT_ANNOTATED_CDS"/>
    <property type="molecule type" value="Genomic_DNA"/>
</dbReference>
<dbReference type="PANTHER" id="PTHR14700">
    <property type="entry name" value="PENTATRICOPEPTIDE REPEAT-CONTAINING PROTEIN 2, MITOCHONDRIAL"/>
    <property type="match status" value="1"/>
</dbReference>